<organism evidence="3 4">
    <name type="scientific">Kibdelosporangium phytohabitans</name>
    <dbReference type="NCBI Taxonomy" id="860235"/>
    <lineage>
        <taxon>Bacteria</taxon>
        <taxon>Bacillati</taxon>
        <taxon>Actinomycetota</taxon>
        <taxon>Actinomycetes</taxon>
        <taxon>Pseudonocardiales</taxon>
        <taxon>Pseudonocardiaceae</taxon>
        <taxon>Kibdelosporangium</taxon>
    </lineage>
</organism>
<name>A0A0N9I8U1_9PSEU</name>
<reference evidence="3 4" key="1">
    <citation type="submission" date="2015-07" db="EMBL/GenBank/DDBJ databases">
        <title>Genome sequencing of Kibdelosporangium phytohabitans.</title>
        <authorList>
            <person name="Qin S."/>
            <person name="Xing K."/>
        </authorList>
    </citation>
    <scope>NUCLEOTIDE SEQUENCE [LARGE SCALE GENOMIC DNA]</scope>
    <source>
        <strain evidence="3 4">KLBMP1111</strain>
    </source>
</reference>
<dbReference type="OrthoDB" id="4382201at2"/>
<sequence length="518" mass="57203">MIAKAPENGKRGSDTQGLLRYLFGKGKANEHTDPHLVAAWDPEWLEGGAFAQLVGHRGWLPRLARDIDAAMTGHEVHVADGHVYHVVLSVPRADGQLGDEVWQALIDEAIEHMGFGPDTGGVGGCRWVAVHHGLSVEGNDHVHLLINLVRGDGTIANTYRDWPRWRSWCLTVEERLDLIRTAPAGAGRKATSRAELERAARAGNRTDRQRLTQLVAEAAAMAGSELDFLAHLQRADVRYKPRLSEDKVIGYAVALSADEEDTEPLWFSGSTLRRDLSLPRLRARWEDHGLRWDAIAEQFWTGEHAVNTGDVHRTQAAWRELTRLLEAAQPAVEEHVAHDRDRWSHTVGEIVDLIVALARFDPEPDRLQRTADHLARAAQLERHQRRPQPRQRGVALPLLVAATRAAAACKDPAPIVLAAVVLLIWSIVKILQLAVDRRQPPPTASARQQIATAADQLADHPILRTAQRTGECGSPVLPEPGMELVSRAPFVTNRLHGLDRPSTTRTPPAQPGNGGRSR</sequence>
<proteinExistence type="predicted"/>
<evidence type="ECO:0000256" key="1">
    <source>
        <dbReference type="SAM" id="MobiDB-lite"/>
    </source>
</evidence>
<evidence type="ECO:0000313" key="3">
    <source>
        <dbReference type="EMBL" id="ALG12354.1"/>
    </source>
</evidence>
<feature type="region of interest" description="Disordered" evidence="1">
    <location>
        <begin position="494"/>
        <end position="518"/>
    </location>
</feature>
<feature type="domain" description="MobA/VirD2-like nuclease" evidence="2">
    <location>
        <begin position="80"/>
        <end position="175"/>
    </location>
</feature>
<dbReference type="KEGG" id="kphy:AOZ06_40760"/>
<accession>A0A0N9I8U1</accession>
<dbReference type="AlphaFoldDB" id="A0A0N9I8U1"/>
<evidence type="ECO:0000259" key="2">
    <source>
        <dbReference type="Pfam" id="PF03432"/>
    </source>
</evidence>
<dbReference type="RefSeq" id="WP_054294249.1">
    <property type="nucleotide sequence ID" value="NZ_CP012752.1"/>
</dbReference>
<dbReference type="STRING" id="860235.AOZ06_40760"/>
<dbReference type="EMBL" id="CP012752">
    <property type="protein sequence ID" value="ALG12354.1"/>
    <property type="molecule type" value="Genomic_DNA"/>
</dbReference>
<keyword evidence="4" id="KW-1185">Reference proteome</keyword>
<dbReference type="Proteomes" id="UP000063699">
    <property type="component" value="Chromosome"/>
</dbReference>
<dbReference type="InterPro" id="IPR005094">
    <property type="entry name" value="Endonuclease_MobA/VirD2"/>
</dbReference>
<evidence type="ECO:0000313" key="4">
    <source>
        <dbReference type="Proteomes" id="UP000063699"/>
    </source>
</evidence>
<gene>
    <name evidence="3" type="ORF">AOZ06_40760</name>
</gene>
<dbReference type="Pfam" id="PF03432">
    <property type="entry name" value="Relaxase"/>
    <property type="match status" value="1"/>
</dbReference>
<protein>
    <recommendedName>
        <fullName evidence="2">MobA/VirD2-like nuclease domain-containing protein</fullName>
    </recommendedName>
</protein>